<dbReference type="EMBL" id="ML004441">
    <property type="protein sequence ID" value="RKP31476.1"/>
    <property type="molecule type" value="Genomic_DNA"/>
</dbReference>
<comment type="similarity">
    <text evidence="1">Belongs to the LCL2 family.</text>
</comment>
<reference evidence="6" key="1">
    <citation type="journal article" date="2018" name="Nat. Microbiol.">
        <title>Leveraging single-cell genomics to expand the fungal tree of life.</title>
        <authorList>
            <person name="Ahrendt S.R."/>
            <person name="Quandt C.A."/>
            <person name="Ciobanu D."/>
            <person name="Clum A."/>
            <person name="Salamov A."/>
            <person name="Andreopoulos B."/>
            <person name="Cheng J.F."/>
            <person name="Woyke T."/>
            <person name="Pelin A."/>
            <person name="Henrissat B."/>
            <person name="Reynolds N.K."/>
            <person name="Benny G.L."/>
            <person name="Smith M.E."/>
            <person name="James T.Y."/>
            <person name="Grigoriev I.V."/>
        </authorList>
    </citation>
    <scope>NUCLEOTIDE SEQUENCE [LARGE SCALE GENOMIC DNA]</scope>
    <source>
        <strain evidence="6">Baker2002</strain>
    </source>
</reference>
<sequence>MQTKLFIAIILATRVSARFFDFSHQKQPQKPAAYEANALLSDCNNYVCPDTLACVDAPNKCSCPFPSSQLRCMLPNSEYVCISRPAGDFNERYDDPATNWKVDAKDDNVRDCGWVLRVYNGKI</sequence>
<dbReference type="Proteomes" id="UP000268321">
    <property type="component" value="Unassembled WGS sequence"/>
</dbReference>
<evidence type="ECO:0000256" key="3">
    <source>
        <dbReference type="ARBA" id="ARBA00022729"/>
    </source>
</evidence>
<dbReference type="PANTHER" id="PTHR38425:SF1">
    <property type="entry name" value="LONG CHRONOLOGICAL LIFESPAN PROTEIN 2"/>
    <property type="match status" value="1"/>
</dbReference>
<dbReference type="InterPro" id="IPR034543">
    <property type="entry name" value="LCL2"/>
</dbReference>
<evidence type="ECO:0000313" key="5">
    <source>
        <dbReference type="EMBL" id="RKP31476.1"/>
    </source>
</evidence>
<dbReference type="AlphaFoldDB" id="A0A4P9ZEP6"/>
<evidence type="ECO:0000256" key="4">
    <source>
        <dbReference type="SAM" id="SignalP"/>
    </source>
</evidence>
<protein>
    <recommendedName>
        <fullName evidence="2">Long chronological lifespan protein 2</fullName>
    </recommendedName>
</protein>
<keyword evidence="6" id="KW-1185">Reference proteome</keyword>
<evidence type="ECO:0000313" key="6">
    <source>
        <dbReference type="Proteomes" id="UP000268321"/>
    </source>
</evidence>
<dbReference type="OrthoDB" id="2234316at2759"/>
<dbReference type="CDD" id="cd23996">
    <property type="entry name" value="LCL2-like"/>
    <property type="match status" value="1"/>
</dbReference>
<name>A0A4P9ZEP6_9ASCO</name>
<organism evidence="5 6">
    <name type="scientific">Metschnikowia bicuspidata</name>
    <dbReference type="NCBI Taxonomy" id="27322"/>
    <lineage>
        <taxon>Eukaryota</taxon>
        <taxon>Fungi</taxon>
        <taxon>Dikarya</taxon>
        <taxon>Ascomycota</taxon>
        <taxon>Saccharomycotina</taxon>
        <taxon>Pichiomycetes</taxon>
        <taxon>Metschnikowiaceae</taxon>
        <taxon>Metschnikowia</taxon>
    </lineage>
</organism>
<dbReference type="PANTHER" id="PTHR38425">
    <property type="entry name" value="LONG CHRONOLOGICAL LIFESPAN PROTEIN 2"/>
    <property type="match status" value="1"/>
</dbReference>
<keyword evidence="3 4" id="KW-0732">Signal</keyword>
<evidence type="ECO:0000256" key="1">
    <source>
        <dbReference type="ARBA" id="ARBA00010545"/>
    </source>
</evidence>
<evidence type="ECO:0000256" key="2">
    <source>
        <dbReference type="ARBA" id="ARBA00018534"/>
    </source>
</evidence>
<dbReference type="GO" id="GO:0036503">
    <property type="term" value="P:ERAD pathway"/>
    <property type="evidence" value="ECO:0007669"/>
    <property type="project" value="TreeGrafter"/>
</dbReference>
<feature type="signal peptide" evidence="4">
    <location>
        <begin position="1"/>
        <end position="17"/>
    </location>
</feature>
<proteinExistence type="inferred from homology"/>
<gene>
    <name evidence="5" type="ORF">METBISCDRAFT_26556</name>
</gene>
<accession>A0A4P9ZEP6</accession>
<feature type="chain" id="PRO_5020324253" description="Long chronological lifespan protein 2" evidence="4">
    <location>
        <begin position="18"/>
        <end position="123"/>
    </location>
</feature>